<dbReference type="AlphaFoldDB" id="A0A4U1J8W3"/>
<dbReference type="InterPro" id="IPR008984">
    <property type="entry name" value="SMAD_FHA_dom_sf"/>
</dbReference>
<protein>
    <recommendedName>
        <fullName evidence="3">FHA domain-containing protein</fullName>
    </recommendedName>
</protein>
<dbReference type="EMBL" id="SSMQ01000030">
    <property type="protein sequence ID" value="TKD03300.1"/>
    <property type="molecule type" value="Genomic_DNA"/>
</dbReference>
<comment type="caution">
    <text evidence="1">The sequence shown here is derived from an EMBL/GenBank/DDBJ whole genome shotgun (WGS) entry which is preliminary data.</text>
</comment>
<evidence type="ECO:0000313" key="2">
    <source>
        <dbReference type="Proteomes" id="UP000309215"/>
    </source>
</evidence>
<keyword evidence="2" id="KW-1185">Reference proteome</keyword>
<name>A0A4U1J8W3_9BACT</name>
<evidence type="ECO:0000313" key="1">
    <source>
        <dbReference type="EMBL" id="TKD03300.1"/>
    </source>
</evidence>
<reference evidence="1 2" key="1">
    <citation type="submission" date="2019-04" db="EMBL/GenBank/DDBJ databases">
        <authorList>
            <person name="Li Y."/>
            <person name="Wang J."/>
        </authorList>
    </citation>
    <scope>NUCLEOTIDE SEQUENCE [LARGE SCALE GENOMIC DNA]</scope>
    <source>
        <strain evidence="1 2">DSM 14668</strain>
    </source>
</reference>
<dbReference type="Gene3D" id="2.60.200.20">
    <property type="match status" value="1"/>
</dbReference>
<dbReference type="SUPFAM" id="SSF49879">
    <property type="entry name" value="SMAD/FHA domain"/>
    <property type="match status" value="1"/>
</dbReference>
<dbReference type="CDD" id="cd00060">
    <property type="entry name" value="FHA"/>
    <property type="match status" value="1"/>
</dbReference>
<gene>
    <name evidence="1" type="ORF">E8A74_26580</name>
</gene>
<dbReference type="RefSeq" id="WP_136931884.1">
    <property type="nucleotide sequence ID" value="NZ_SSMQ01000030.1"/>
</dbReference>
<accession>A0A4U1J8W3</accession>
<dbReference type="Proteomes" id="UP000309215">
    <property type="component" value="Unassembled WGS sequence"/>
</dbReference>
<organism evidence="1 2">
    <name type="scientific">Polyangium fumosum</name>
    <dbReference type="NCBI Taxonomy" id="889272"/>
    <lineage>
        <taxon>Bacteria</taxon>
        <taxon>Pseudomonadati</taxon>
        <taxon>Myxococcota</taxon>
        <taxon>Polyangia</taxon>
        <taxon>Polyangiales</taxon>
        <taxon>Polyangiaceae</taxon>
        <taxon>Polyangium</taxon>
    </lineage>
</organism>
<sequence length="697" mass="75544">MAARGYVPTDSIIAGLPDGTELVAVRELDADGPLGYSLRLGEKPLLTVDGRNGEPREPFVGAFLDRPPVAATAAPFGNAWVRVGDDASEITWLVQPRLGIVVQWTTVDRDEEGFIDCPGVAPWLPRAFPLGRPPAFVMVQGGPRDGFIVPILGRTVLRGDDVSSTEPFELVIEPDADGFFVEVSDARGARAGHVPHGAALHAGEFVLRVAYHLDDRAVWQGAFTPVPPAELLDDPDFKSRLGAYAGSELLVCIHGENARFTTGPRGYAVEALDEPSAVASCGRRLVRGAAPALLQHGDPIEFAGSVRRVFRYSPHPAVEAPVSLEILTPQTTRERVARPFRPPEPSLADVVANLLCPPRPRLHEVLRAMRRWRIDVLAENAEQTLWRNLTTRDLRCRFPLFNMARAQPRRFARRAAMDVGIAPGAGIEEAEGPDLALTLALTSDPSGAETAEALAVRAAELASGGPGVVQAIRWSVIPWRIPRGRRIPHLESIPDAVQLLATDAALPAGVRSLVAWQLLQYDVWSQTTPRGEADPSDPHLLLLRILSLGYLVDELRDGVLDLLAPLPDLAAEDDLPSNPAGPYTLAQFTSDVDGRMKEPLSLVVLSPGPFMGRRYLLPEGSHVLGSGAGAGIFLDDRHRSVEDAHARIDVNGLGIHITPLATHEMTFVNEHAEAHRCQLWPADRIRLGAEVVLELVE</sequence>
<evidence type="ECO:0008006" key="3">
    <source>
        <dbReference type="Google" id="ProtNLM"/>
    </source>
</evidence>
<proteinExistence type="predicted"/>